<proteinExistence type="predicted"/>
<evidence type="ECO:0000313" key="3">
    <source>
        <dbReference type="Proteomes" id="UP000515158"/>
    </source>
</evidence>
<feature type="region of interest" description="Disordered" evidence="1">
    <location>
        <begin position="524"/>
        <end position="543"/>
    </location>
</feature>
<feature type="region of interest" description="Disordered" evidence="1">
    <location>
        <begin position="107"/>
        <end position="190"/>
    </location>
</feature>
<evidence type="ECO:0000256" key="1">
    <source>
        <dbReference type="SAM" id="MobiDB-lite"/>
    </source>
</evidence>
<keyword evidence="3" id="KW-1185">Reference proteome</keyword>
<dbReference type="PANTHER" id="PTHR12466:SF8">
    <property type="entry name" value="PARAFIBROMIN"/>
    <property type="match status" value="1"/>
</dbReference>
<feature type="compositionally biased region" description="Polar residues" evidence="1">
    <location>
        <begin position="114"/>
        <end position="124"/>
    </location>
</feature>
<feature type="region of interest" description="Disordered" evidence="1">
    <location>
        <begin position="557"/>
        <end position="581"/>
    </location>
</feature>
<evidence type="ECO:0000313" key="5">
    <source>
        <dbReference type="RefSeq" id="XP_034235408.1"/>
    </source>
</evidence>
<dbReference type="OrthoDB" id="2186602at2759"/>
<dbReference type="GO" id="GO:0000993">
    <property type="term" value="F:RNA polymerase II complex binding"/>
    <property type="evidence" value="ECO:0007669"/>
    <property type="project" value="TreeGrafter"/>
</dbReference>
<dbReference type="GO" id="GO:0032968">
    <property type="term" value="P:positive regulation of transcription elongation by RNA polymerase II"/>
    <property type="evidence" value="ECO:0007669"/>
    <property type="project" value="TreeGrafter"/>
</dbReference>
<dbReference type="RefSeq" id="XP_034235408.1">
    <property type="nucleotide sequence ID" value="XM_034379517.1"/>
</dbReference>
<dbReference type="Pfam" id="PF16050">
    <property type="entry name" value="CDC73_N"/>
    <property type="match status" value="1"/>
</dbReference>
<feature type="compositionally biased region" description="Basic and acidic residues" evidence="1">
    <location>
        <begin position="141"/>
        <end position="157"/>
    </location>
</feature>
<dbReference type="Proteomes" id="UP000515158">
    <property type="component" value="Unplaced"/>
</dbReference>
<feature type="domain" description="Paf1 complex subunit Cdc73 N-terminal" evidence="2">
    <location>
        <begin position="4"/>
        <end position="196"/>
    </location>
</feature>
<dbReference type="RefSeq" id="XP_034235407.1">
    <property type="nucleotide sequence ID" value="XM_034379516.1"/>
</dbReference>
<dbReference type="GeneID" id="117641839"/>
<evidence type="ECO:0000313" key="4">
    <source>
        <dbReference type="RefSeq" id="XP_034235407.1"/>
    </source>
</evidence>
<evidence type="ECO:0000259" key="2">
    <source>
        <dbReference type="Pfam" id="PF16050"/>
    </source>
</evidence>
<organism evidence="5">
    <name type="scientific">Thrips palmi</name>
    <name type="common">Melon thrips</name>
    <dbReference type="NCBI Taxonomy" id="161013"/>
    <lineage>
        <taxon>Eukaryota</taxon>
        <taxon>Metazoa</taxon>
        <taxon>Ecdysozoa</taxon>
        <taxon>Arthropoda</taxon>
        <taxon>Hexapoda</taxon>
        <taxon>Insecta</taxon>
        <taxon>Pterygota</taxon>
        <taxon>Neoptera</taxon>
        <taxon>Paraneoptera</taxon>
        <taxon>Thysanoptera</taxon>
        <taxon>Terebrantia</taxon>
        <taxon>Thripoidea</taxon>
        <taxon>Thripidae</taxon>
        <taxon>Thrips</taxon>
    </lineage>
</organism>
<sequence length="617" mass="69899">MAEDLLDILRDCVENKRQIKEVNGKICLGERHFPKSVDTTFPIHLPKGDKQQEFYKLHEVLFFMDNHTLTHPEYSKRAQEKKIRCVRRPDRKPLLLRIYGDSGVKTVKTRSATRHQPNQINDSPSFVPEDSTPSSSQNQDIGKRKLQMDRGTFEIKKQKTNIRTYSRKRSPHEFRRQDSANEDHTSDMDNINSITSEELDLVKNDNLAMDQALKSMTSFLKDHLGVTDDQLNIIQNSESNTVDLSNVASEVKNKIVHAGVFLSTKSSSRTNVDVPRQCYRAIKHPLRGWEMTKQDLSSVLLGDEQLKEHESPFLDDSLSKGSILLKRAFSILISQLKEYNKPLKSHDESDTFCKKIVKDCLTDAVDGFRDIFNELVSSQKLESQLDSLEKWVDVSRTELGKLFNSLIKTLQSLRDISISDHKPPISLFHLPEPTFSLALNPAKVTHSVVLEMYIRMGLAELKQILDIILSHGSETSELKDDESPIENPSNVILVKEETVDALGSDTVENIEFVSPFFGSQSIEQIDSTSQSTSGSGMDPSLQQSNPELEAIVHHTNGHTKTYSNTSSVHSTRSRPRRQSGSDYCQFNMFKTTVGSTLVSSFKKQIQEKINASDFISQ</sequence>
<dbReference type="GO" id="GO:0006368">
    <property type="term" value="P:transcription elongation by RNA polymerase II"/>
    <property type="evidence" value="ECO:0007669"/>
    <property type="project" value="InterPro"/>
</dbReference>
<dbReference type="PANTHER" id="PTHR12466">
    <property type="entry name" value="CDC73 DOMAIN PROTEIN"/>
    <property type="match status" value="1"/>
</dbReference>
<dbReference type="InterPro" id="IPR032041">
    <property type="entry name" value="Cdc73_N"/>
</dbReference>
<dbReference type="InterPro" id="IPR007852">
    <property type="entry name" value="Cdc73/Parafibromin"/>
</dbReference>
<feature type="compositionally biased region" description="Polar residues" evidence="1">
    <location>
        <begin position="131"/>
        <end position="140"/>
    </location>
</feature>
<feature type="compositionally biased region" description="Polar residues" evidence="1">
    <location>
        <begin position="558"/>
        <end position="570"/>
    </location>
</feature>
<accession>A0A6P8Y711</accession>
<dbReference type="AlphaFoldDB" id="A0A6P8Y711"/>
<gene>
    <name evidence="4 5" type="primary">LOC117641839</name>
</gene>
<dbReference type="GO" id="GO:0016593">
    <property type="term" value="C:Cdc73/Paf1 complex"/>
    <property type="evidence" value="ECO:0007669"/>
    <property type="project" value="InterPro"/>
</dbReference>
<dbReference type="KEGG" id="tpal:117641839"/>
<name>A0A6P8Y711_THRPL</name>
<protein>
    <submittedName>
        <fullName evidence="4 5">Uncharacterized protein LOC117641839</fullName>
    </submittedName>
</protein>
<reference evidence="4 5" key="1">
    <citation type="submission" date="2025-04" db="UniProtKB">
        <authorList>
            <consortium name="RefSeq"/>
        </authorList>
    </citation>
    <scope>IDENTIFICATION</scope>
    <source>
        <tissue evidence="4 5">Total insect</tissue>
    </source>
</reference>
<feature type="compositionally biased region" description="Basic and acidic residues" evidence="1">
    <location>
        <begin position="171"/>
        <end position="187"/>
    </location>
</feature>